<dbReference type="InterPro" id="IPR005247">
    <property type="entry name" value="YbhB_YbcL/LppC-like"/>
</dbReference>
<dbReference type="AlphaFoldDB" id="A0A4R3Y727"/>
<comment type="caution">
    <text evidence="1">The sequence shown here is derived from an EMBL/GenBank/DDBJ whole genome shotgun (WGS) entry which is preliminary data.</text>
</comment>
<dbReference type="PANTHER" id="PTHR30289:SF1">
    <property type="entry name" value="PEBP (PHOSPHATIDYLETHANOLAMINE-BINDING PROTEIN) FAMILY PROTEIN"/>
    <property type="match status" value="1"/>
</dbReference>
<gene>
    <name evidence="1" type="ORF">EDC63_10659</name>
</gene>
<dbReference type="EMBL" id="SMCO01000006">
    <property type="protein sequence ID" value="TCV86698.1"/>
    <property type="molecule type" value="Genomic_DNA"/>
</dbReference>
<protein>
    <submittedName>
        <fullName evidence="1">PBP family phospholipid-binding protein</fullName>
    </submittedName>
</protein>
<dbReference type="RefSeq" id="WP_124948121.1">
    <property type="nucleotide sequence ID" value="NZ_BHVT01000076.1"/>
</dbReference>
<evidence type="ECO:0000313" key="2">
    <source>
        <dbReference type="Proteomes" id="UP000295367"/>
    </source>
</evidence>
<dbReference type="NCBIfam" id="TIGR00481">
    <property type="entry name" value="YbhB/YbcL family Raf kinase inhibitor-like protein"/>
    <property type="match status" value="1"/>
</dbReference>
<dbReference type="SUPFAM" id="SSF49777">
    <property type="entry name" value="PEBP-like"/>
    <property type="match status" value="1"/>
</dbReference>
<dbReference type="InterPro" id="IPR036610">
    <property type="entry name" value="PEBP-like_sf"/>
</dbReference>
<reference evidence="1 2" key="1">
    <citation type="submission" date="2019-03" db="EMBL/GenBank/DDBJ databases">
        <title>Genomic Encyclopedia of Type Strains, Phase IV (KMG-IV): sequencing the most valuable type-strain genomes for metagenomic binning, comparative biology and taxonomic classification.</title>
        <authorList>
            <person name="Goeker M."/>
        </authorList>
    </citation>
    <scope>NUCLEOTIDE SEQUENCE [LARGE SCALE GENOMIC DNA]</scope>
    <source>
        <strain evidence="1 2">DSM 100309</strain>
    </source>
</reference>
<proteinExistence type="predicted"/>
<dbReference type="CDD" id="cd00865">
    <property type="entry name" value="PEBP_bact_arch"/>
    <property type="match status" value="1"/>
</dbReference>
<organism evidence="1 2">
    <name type="scientific">Sulfurirhabdus autotrophica</name>
    <dbReference type="NCBI Taxonomy" id="1706046"/>
    <lineage>
        <taxon>Bacteria</taxon>
        <taxon>Pseudomonadati</taxon>
        <taxon>Pseudomonadota</taxon>
        <taxon>Betaproteobacteria</taxon>
        <taxon>Nitrosomonadales</taxon>
        <taxon>Sulfuricellaceae</taxon>
        <taxon>Sulfurirhabdus</taxon>
    </lineage>
</organism>
<sequence>MAFLLTSPAFNAEQPIPKRFSCDGVNISPPLHWKGAPAEAKSFALIADDPDAPKATWIHWVIYNLPATCNNLSEDIPGNLHLPEGGVHGNNSWSKLGYGGPCPPSGTHRYYFKLYALDRVLQIAPGATKAALLAAMEGHILDQAELMGTYNRNM</sequence>
<dbReference type="Proteomes" id="UP000295367">
    <property type="component" value="Unassembled WGS sequence"/>
</dbReference>
<evidence type="ECO:0000313" key="1">
    <source>
        <dbReference type="EMBL" id="TCV86698.1"/>
    </source>
</evidence>
<name>A0A4R3Y727_9PROT</name>
<accession>A0A4R3Y727</accession>
<dbReference type="OrthoDB" id="9797506at2"/>
<dbReference type="Gene3D" id="3.90.280.10">
    <property type="entry name" value="PEBP-like"/>
    <property type="match status" value="1"/>
</dbReference>
<dbReference type="PANTHER" id="PTHR30289">
    <property type="entry name" value="UNCHARACTERIZED PROTEIN YBCL-RELATED"/>
    <property type="match status" value="1"/>
</dbReference>
<keyword evidence="2" id="KW-1185">Reference proteome</keyword>
<dbReference type="InterPro" id="IPR008914">
    <property type="entry name" value="PEBP"/>
</dbReference>
<dbReference type="Pfam" id="PF01161">
    <property type="entry name" value="PBP"/>
    <property type="match status" value="1"/>
</dbReference>